<protein>
    <submittedName>
        <fullName evidence="2">Uncharacterized protein</fullName>
    </submittedName>
</protein>
<feature type="compositionally biased region" description="Polar residues" evidence="1">
    <location>
        <begin position="867"/>
        <end position="879"/>
    </location>
</feature>
<gene>
    <name evidence="2" type="ORF">RRG08_015790</name>
</gene>
<feature type="region of interest" description="Disordered" evidence="1">
    <location>
        <begin position="742"/>
        <end position="781"/>
    </location>
</feature>
<proteinExistence type="predicted"/>
<accession>A0AAE0YLQ0</accession>
<name>A0AAE0YLQ0_9GAST</name>
<evidence type="ECO:0000313" key="3">
    <source>
        <dbReference type="Proteomes" id="UP001283361"/>
    </source>
</evidence>
<feature type="compositionally biased region" description="Low complexity" evidence="1">
    <location>
        <begin position="746"/>
        <end position="767"/>
    </location>
</feature>
<dbReference type="Proteomes" id="UP001283361">
    <property type="component" value="Unassembled WGS sequence"/>
</dbReference>
<feature type="compositionally biased region" description="Basic and acidic residues" evidence="1">
    <location>
        <begin position="554"/>
        <end position="565"/>
    </location>
</feature>
<dbReference type="AlphaFoldDB" id="A0AAE0YLQ0"/>
<sequence length="943" mass="105222">MVMPQLWGVLHCARCPHALSFSAKNFDNYFVTESSNDFHSSDFECEYNCPCGSDYSQYFNCYCVDHFSSRFISLAISLRAALGHEFIVGIIINVSTAMTAVKHELPGIEMTSLSGSCHLLATSSEDNCIQAGAAMGITSFTNSDSRGEISELTPNISGKEGLEAPLLSTQHSTQPYKSSTESVLASATLISGPSDSNSNELICTDNLHICVDHAWNSKFHLEGENQCSENKSKIKNKREDHWAIVSPENKTVLCVADSLTGRDNYKVSGDQFKLNDYVARRDKNTEQISREKDKPRMIFEDSAPSNESYGGGHNRSTQRMVSSADQIWLEPTTHGKHPHKYHLHENVLLHASDMISSEPASLSKSIFSENHKQYPANSNSHMFTASNEQNCILPPSSLFRLKQPSFHSKSQPHLPVVNSILHPLHSATKTRSETVNSFKPNTTQGVNTLSKVKTISHPAVFKQEDETTKSLYSRKNARKSTGSLTRAMSCHIPCKRSLPSGSFDNLPSNNFDDLIISNAPFVNASFEIEGIKDAECYNPSDIGDDPLITGLPKQRRDSLDDDHSPNPKPQHLCNPSAKNRWSHKSKTPSADCEEARPLLCALAFNERKQENSVPQDVYTVSGRNLPESSAAAIQWRVQCPTDDEDSHGEQERDTDVENVNRITRRPGVEDRFHDETVHRDVVPHRKRKFRRKGSLPYIFNSFIPKSKKQGKTKKLCKQHKQANVDHPAASKTFNVVVTAEERNPHQHQQQQQPGSSRDSSPSQSQSDINFFPHHNEHRSHRCSAQLIPQERVTSTLSNQQSVRSPPYNTTHHNTWTAPSRAQTSSPRVTRVSYSQLNGHGGTREDLLDSAASTDRPRGLQTARAPKQYSSSGSVNTSNGYPAAHGTLLHPTVKDLRRQPGSFRTTKHIPRAHGHDKKRRGENHPDTHKWTPTPIAPPNSHLRP</sequence>
<feature type="compositionally biased region" description="Basic residues" evidence="1">
    <location>
        <begin position="706"/>
        <end position="720"/>
    </location>
</feature>
<feature type="region of interest" description="Disordered" evidence="1">
    <location>
        <begin position="794"/>
        <end position="943"/>
    </location>
</feature>
<feature type="compositionally biased region" description="Basic residues" evidence="1">
    <location>
        <begin position="904"/>
        <end position="920"/>
    </location>
</feature>
<feature type="compositionally biased region" description="Polar residues" evidence="1">
    <location>
        <begin position="794"/>
        <end position="837"/>
    </location>
</feature>
<comment type="caution">
    <text evidence="2">The sequence shown here is derived from an EMBL/GenBank/DDBJ whole genome shotgun (WGS) entry which is preliminary data.</text>
</comment>
<feature type="region of interest" description="Disordered" evidence="1">
    <location>
        <begin position="706"/>
        <end position="730"/>
    </location>
</feature>
<reference evidence="2" key="1">
    <citation type="journal article" date="2023" name="G3 (Bethesda)">
        <title>A reference genome for the long-term kleptoplast-retaining sea slug Elysia crispata morphotype clarki.</title>
        <authorList>
            <person name="Eastman K.E."/>
            <person name="Pendleton A.L."/>
            <person name="Shaikh M.A."/>
            <person name="Suttiyut T."/>
            <person name="Ogas R."/>
            <person name="Tomko P."/>
            <person name="Gavelis G."/>
            <person name="Widhalm J.R."/>
            <person name="Wisecaver J.H."/>
        </authorList>
    </citation>
    <scope>NUCLEOTIDE SEQUENCE</scope>
    <source>
        <strain evidence="2">ECLA1</strain>
    </source>
</reference>
<dbReference type="EMBL" id="JAWDGP010005891">
    <property type="protein sequence ID" value="KAK3750299.1"/>
    <property type="molecule type" value="Genomic_DNA"/>
</dbReference>
<evidence type="ECO:0000313" key="2">
    <source>
        <dbReference type="EMBL" id="KAK3750299.1"/>
    </source>
</evidence>
<evidence type="ECO:0000256" key="1">
    <source>
        <dbReference type="SAM" id="MobiDB-lite"/>
    </source>
</evidence>
<organism evidence="2 3">
    <name type="scientific">Elysia crispata</name>
    <name type="common">lettuce slug</name>
    <dbReference type="NCBI Taxonomy" id="231223"/>
    <lineage>
        <taxon>Eukaryota</taxon>
        <taxon>Metazoa</taxon>
        <taxon>Spiralia</taxon>
        <taxon>Lophotrochozoa</taxon>
        <taxon>Mollusca</taxon>
        <taxon>Gastropoda</taxon>
        <taxon>Heterobranchia</taxon>
        <taxon>Euthyneura</taxon>
        <taxon>Panpulmonata</taxon>
        <taxon>Sacoglossa</taxon>
        <taxon>Placobranchoidea</taxon>
        <taxon>Plakobranchidae</taxon>
        <taxon>Elysia</taxon>
    </lineage>
</organism>
<feature type="region of interest" description="Disordered" evidence="1">
    <location>
        <begin position="542"/>
        <end position="588"/>
    </location>
</feature>
<keyword evidence="3" id="KW-1185">Reference proteome</keyword>